<keyword evidence="3" id="KW-0540">Nuclease</keyword>
<dbReference type="InterPro" id="IPR056823">
    <property type="entry name" value="TEN-like_YD-shell"/>
</dbReference>
<protein>
    <submittedName>
        <fullName evidence="8">RHS repeat-associated core domain-containing protein</fullName>
    </submittedName>
</protein>
<evidence type="ECO:0000259" key="6">
    <source>
        <dbReference type="Pfam" id="PF14449"/>
    </source>
</evidence>
<dbReference type="InterPro" id="IPR016191">
    <property type="entry name" value="Ribonuclease/ribotoxin"/>
</dbReference>
<dbReference type="Pfam" id="PF00545">
    <property type="entry name" value="Ribonuclease"/>
    <property type="match status" value="1"/>
</dbReference>
<dbReference type="NCBIfam" id="TIGR03696">
    <property type="entry name" value="Rhs_assc_core"/>
    <property type="match status" value="1"/>
</dbReference>
<dbReference type="InterPro" id="IPR000026">
    <property type="entry name" value="N1-like"/>
</dbReference>
<evidence type="ECO:0000256" key="3">
    <source>
        <dbReference type="ARBA" id="ARBA00022722"/>
    </source>
</evidence>
<reference evidence="8" key="1">
    <citation type="submission" date="2023-04" db="EMBL/GenBank/DDBJ databases">
        <title>A new Streptococcus species isolated from the patient with bacteremia.</title>
        <authorList>
            <person name="Chen Y.-S."/>
            <person name="Lee C.-Y."/>
            <person name="Chan C.-K."/>
        </authorList>
    </citation>
    <scope>NUCLEOTIDE SEQUENCE</scope>
    <source>
        <strain evidence="8">ST22-14</strain>
    </source>
</reference>
<evidence type="ECO:0000256" key="1">
    <source>
        <dbReference type="ARBA" id="ARBA00004613"/>
    </source>
</evidence>
<dbReference type="Proteomes" id="UP001160991">
    <property type="component" value="Unassembled WGS sequence"/>
</dbReference>
<comment type="subcellular location">
    <subcellularLocation>
        <location evidence="1">Secreted</location>
    </subcellularLocation>
</comment>
<evidence type="ECO:0000256" key="5">
    <source>
        <dbReference type="ARBA" id="ARBA00022801"/>
    </source>
</evidence>
<dbReference type="RefSeq" id="WP_281335328.1">
    <property type="nucleotide sequence ID" value="NZ_JARZZP010000009.1"/>
</dbReference>
<dbReference type="InterPro" id="IPR027797">
    <property type="entry name" value="PT-TG_dom"/>
</dbReference>
<evidence type="ECO:0000256" key="4">
    <source>
        <dbReference type="ARBA" id="ARBA00022737"/>
    </source>
</evidence>
<proteinExistence type="predicted"/>
<evidence type="ECO:0000256" key="2">
    <source>
        <dbReference type="ARBA" id="ARBA00022525"/>
    </source>
</evidence>
<gene>
    <name evidence="8" type="ORF">QEZ38_06020</name>
</gene>
<dbReference type="InterPro" id="IPR022385">
    <property type="entry name" value="Rhs_assc_core"/>
</dbReference>
<feature type="domain" description="Teneurin-like YD-shell" evidence="7">
    <location>
        <begin position="346"/>
        <end position="482"/>
    </location>
</feature>
<sequence>DPNGQATAFKYDPLGRIIETVAPTGSKQSFSYDALGNRLSETSGEGHTTTYSYDSMNRVSSKKRPTGGETQYAYDTTGSLEKETDANGHSTNYVNDLYGRVTKRTLPNEAAYTYAYDALGRLTKQTGPQGLSKTYSYDVSGNLVKETDQSDRSNHYSYDKVGRLLTAKNALDLETKYSYDEAGNLAKLTKPSGATTTFDYTTLDQLKTIKTPTGRTVESSYDPVGQVTKRTINGKRETTYTYDPNGNLLEETNPLGQVTKRTYDSLNRLTSESDTAGQWTKYGYDHDNHLTKITDEAGGVASMTYDANGNLTSVTSGSKRVKTYTYDLKDQLLTATQGSGEKASTSSYTYDSVGNVTSVTNGNGKVTSYSYDQLSNLVERMTSLGDKETYTYNVNNQLEKVIKSDGKTISYDYNKLDQLLKVEYSEKQDGQVLYTYDADGRRVSMSDLTGTSQYATNEEGEITGVRQGDGSLIQYEYDAYGNISKMIYPDGSTVSYTYDELDRLTSVTDVKGQKTSYSYNTAGDLTEVDRGDGTKSFLTYDKAHRLTELRHMDKQDKLISSYGYEYDDGGYIAKETIKQDGETLVHTYTYDTLGQVENMTVSDASGKELSKLSYTYDLAGNKLTSTETVDGKESQTRFTYDDHNRLTKLEGPDGTITYTYDKNGNRIASEKNSEKLDYIYDTENRLLAIKDKKGLLMAALYDGDDNRVFTASRKEGKNTYQLFQRKPKDTKSGRKSPYTAPSGEENSLFWYGFSQNVLQALSTLPQTVGSIWHSIFDDVSRAYHQKVAKDRASKEGIMVNPPKLGNLPGQGEVTYASQVQDVLIPYTTREDTYNYYEERNYVNDINREHTEVLETYDHDGKARETYSYGKGRASYLNNQTGDSYNYLTNQSGSVTGLTKDGQAVASSSYNLYGARKTSTDTTGNPFAYNGESRDDTGLDYLRARYYDSQGGTFLTEDSYPGEVTDPLSQNRYSYVQNNPVNYTDPSGHRMVWMGGEGEPSRPRSINTRLQRFYQRSIVEEDSLGRAVSLHEYTDRRIRTDRNFRAPASYYQAFGPNVATYQGGSYGGQSSYAYAQQQAARARAQAEQRRRQQIRYEYGLATGIKSSPTIREGLNLLRNWGTALQNTLKHVCDPKTTGASDKGENKVPSVADFRKYEDAARHGLRPDQKERIDRMTLEEYLKAPPMTPEENAYASNVKFAKFNQENKAKLPTLAAEFIGWNNGERLVTGKDPLTGEDANRWAAGAELAVDIASNFFPIAKAGKLRKLEKALDAVDAVNDASKATKAADKAKDASKAAKAADKASDAARVADKVDDVKDVNKIPQYVEDTISQIKNNKGNPPDGFKGGKVYKNEPLDGEELLPDGITYKEYDVHPYQKGVRRGMERIVIGEDGSIWYTQDHYQTFIRIK</sequence>
<feature type="non-terminal residue" evidence="8">
    <location>
        <position position="1"/>
    </location>
</feature>
<keyword evidence="9" id="KW-1185">Reference proteome</keyword>
<feature type="domain" description="Teneurin-like YD-shell" evidence="7">
    <location>
        <begin position="134"/>
        <end position="215"/>
    </location>
</feature>
<dbReference type="Gene3D" id="2.180.10.10">
    <property type="entry name" value="RHS repeat-associated core"/>
    <property type="match status" value="4"/>
</dbReference>
<dbReference type="PANTHER" id="PTHR32305">
    <property type="match status" value="1"/>
</dbReference>
<keyword evidence="2" id="KW-0964">Secreted</keyword>
<dbReference type="InterPro" id="IPR006530">
    <property type="entry name" value="YD"/>
</dbReference>
<dbReference type="Gene3D" id="3.10.450.30">
    <property type="entry name" value="Microbial ribonucleases"/>
    <property type="match status" value="1"/>
</dbReference>
<dbReference type="Pfam" id="PF05593">
    <property type="entry name" value="RHS_repeat"/>
    <property type="match status" value="1"/>
</dbReference>
<keyword evidence="5" id="KW-0378">Hydrolase</keyword>
<accession>A0ABT6PE25</accession>
<feature type="domain" description="Teneurin-like YD-shell" evidence="7">
    <location>
        <begin position="492"/>
        <end position="621"/>
    </location>
</feature>
<feature type="domain" description="Teneurin-like YD-shell" evidence="7">
    <location>
        <begin position="217"/>
        <end position="326"/>
    </location>
</feature>
<comment type="caution">
    <text evidence="8">The sequence shown here is derived from an EMBL/GenBank/DDBJ whole genome shotgun (WGS) entry which is preliminary data.</text>
</comment>
<feature type="domain" description="Pre-toxin TG" evidence="6">
    <location>
        <begin position="1212"/>
        <end position="1267"/>
    </location>
</feature>
<name>A0ABT6PE25_9STRE</name>
<feature type="domain" description="Teneurin-like YD-shell" evidence="7">
    <location>
        <begin position="6"/>
        <end position="125"/>
    </location>
</feature>
<dbReference type="EMBL" id="JARZZP010000009">
    <property type="protein sequence ID" value="MDI1474248.1"/>
    <property type="molecule type" value="Genomic_DNA"/>
</dbReference>
<dbReference type="PANTHER" id="PTHR32305:SF17">
    <property type="entry name" value="TRNA NUCLEASE WAPA"/>
    <property type="match status" value="1"/>
</dbReference>
<keyword evidence="4" id="KW-0677">Repeat</keyword>
<dbReference type="SUPFAM" id="SSF53933">
    <property type="entry name" value="Microbial ribonucleases"/>
    <property type="match status" value="1"/>
</dbReference>
<evidence type="ECO:0000313" key="9">
    <source>
        <dbReference type="Proteomes" id="UP001160991"/>
    </source>
</evidence>
<organism evidence="8 9">
    <name type="scientific">Streptococcus taonis</name>
    <dbReference type="NCBI Taxonomy" id="3041623"/>
    <lineage>
        <taxon>Bacteria</taxon>
        <taxon>Bacillati</taxon>
        <taxon>Bacillota</taxon>
        <taxon>Bacilli</taxon>
        <taxon>Lactobacillales</taxon>
        <taxon>Streptococcaceae</taxon>
        <taxon>Streptococcus</taxon>
    </lineage>
</organism>
<dbReference type="NCBIfam" id="TIGR01643">
    <property type="entry name" value="YD_repeat_2x"/>
    <property type="match status" value="13"/>
</dbReference>
<dbReference type="Pfam" id="PF14449">
    <property type="entry name" value="PT-TG"/>
    <property type="match status" value="1"/>
</dbReference>
<evidence type="ECO:0000313" key="8">
    <source>
        <dbReference type="EMBL" id="MDI1474248.1"/>
    </source>
</evidence>
<dbReference type="InterPro" id="IPR050708">
    <property type="entry name" value="T6SS_VgrG/RHS"/>
</dbReference>
<dbReference type="Pfam" id="PF25023">
    <property type="entry name" value="TEN_YD-shell"/>
    <property type="match status" value="5"/>
</dbReference>
<evidence type="ECO:0000259" key="7">
    <source>
        <dbReference type="Pfam" id="PF25023"/>
    </source>
</evidence>
<dbReference type="InterPro" id="IPR031325">
    <property type="entry name" value="RHS_repeat"/>
</dbReference>